<comment type="similarity">
    <text evidence="2">Belongs to the bacterial solute-binding protein 2 family.</text>
</comment>
<dbReference type="PANTHER" id="PTHR46847">
    <property type="entry name" value="D-ALLOSE-BINDING PERIPLASMIC PROTEIN-RELATED"/>
    <property type="match status" value="1"/>
</dbReference>
<dbReference type="GO" id="GO:0030246">
    <property type="term" value="F:carbohydrate binding"/>
    <property type="evidence" value="ECO:0007669"/>
    <property type="project" value="UniProtKB-ARBA"/>
</dbReference>
<organism evidence="5 6">
    <name type="scientific">Paracoccus thiocyanatus</name>
    <dbReference type="NCBI Taxonomy" id="34006"/>
    <lineage>
        <taxon>Bacteria</taxon>
        <taxon>Pseudomonadati</taxon>
        <taxon>Pseudomonadota</taxon>
        <taxon>Alphaproteobacteria</taxon>
        <taxon>Rhodobacterales</taxon>
        <taxon>Paracoccaceae</taxon>
        <taxon>Paracoccus</taxon>
    </lineage>
</organism>
<dbReference type="Gene3D" id="3.40.50.2300">
    <property type="match status" value="2"/>
</dbReference>
<evidence type="ECO:0000313" key="6">
    <source>
        <dbReference type="Proteomes" id="UP000256679"/>
    </source>
</evidence>
<dbReference type="SUPFAM" id="SSF53822">
    <property type="entry name" value="Periplasmic binding protein-like I"/>
    <property type="match status" value="1"/>
</dbReference>
<dbReference type="AlphaFoldDB" id="A0A3D8PHR5"/>
<keyword evidence="6" id="KW-1185">Reference proteome</keyword>
<evidence type="ECO:0000256" key="2">
    <source>
        <dbReference type="ARBA" id="ARBA00007639"/>
    </source>
</evidence>
<keyword evidence="3" id="KW-0732">Signal</keyword>
<dbReference type="Pfam" id="PF13407">
    <property type="entry name" value="Peripla_BP_4"/>
    <property type="match status" value="1"/>
</dbReference>
<dbReference type="InterPro" id="IPR028082">
    <property type="entry name" value="Peripla_BP_I"/>
</dbReference>
<dbReference type="Proteomes" id="UP000256679">
    <property type="component" value="Unassembled WGS sequence"/>
</dbReference>
<accession>A0A3D8PHR5</accession>
<evidence type="ECO:0000313" key="5">
    <source>
        <dbReference type="EMBL" id="RDW14725.1"/>
    </source>
</evidence>
<dbReference type="InterPro" id="IPR025997">
    <property type="entry name" value="SBP_2_dom"/>
</dbReference>
<evidence type="ECO:0000256" key="3">
    <source>
        <dbReference type="ARBA" id="ARBA00022729"/>
    </source>
</evidence>
<dbReference type="EMBL" id="QFCQ01000003">
    <property type="protein sequence ID" value="RDW14725.1"/>
    <property type="molecule type" value="Genomic_DNA"/>
</dbReference>
<proteinExistence type="inferred from homology"/>
<dbReference type="CDD" id="cd01536">
    <property type="entry name" value="PBP1_ABC_sugar_binding-like"/>
    <property type="match status" value="1"/>
</dbReference>
<evidence type="ECO:0000256" key="1">
    <source>
        <dbReference type="ARBA" id="ARBA00004196"/>
    </source>
</evidence>
<reference evidence="5 6" key="1">
    <citation type="submission" date="2018-05" db="EMBL/GenBank/DDBJ databases">
        <title>Whole genome sequencing of Paracoccus thiocyanatus SST.</title>
        <authorList>
            <person name="Ghosh W."/>
            <person name="Rameez M.J."/>
            <person name="Roy C."/>
        </authorList>
    </citation>
    <scope>NUCLEOTIDE SEQUENCE [LARGE SCALE GENOMIC DNA]</scope>
    <source>
        <strain evidence="5 6">SST</strain>
    </source>
</reference>
<sequence length="320" mass="33528">MSMHRRRERCYPTRSDYPWEGIHVRLLSTAAVVLAASASAAAAQEGKICISTWDLANSYWVNLVNGAQERADELGIELVVNDPSNDVGRQIAAVENFVTVGCGAIIIAAIDPAAMDAPLSEAQAAGVKIIAQSIETPVADVWASADEYDMGHTIGVAAGEWLATNVTDAAEVLVLNNDRIPQMIARKEGIIAGIQEKAPTAKVVAEQGAQSTAEAMAVTESVLQANPGLDAVVAINDSQALGALAAVESSGMPTDAFFVGGIDATPEARTLIDRGSALRASVDNVPFANGREDVDIAVSLIKGETLEYRQVIAVEAYTGK</sequence>
<dbReference type="PANTHER" id="PTHR46847:SF1">
    <property type="entry name" value="D-ALLOSE-BINDING PERIPLASMIC PROTEIN-RELATED"/>
    <property type="match status" value="1"/>
</dbReference>
<name>A0A3D8PHR5_9RHOB</name>
<feature type="domain" description="Periplasmic binding protein" evidence="4">
    <location>
        <begin position="50"/>
        <end position="304"/>
    </location>
</feature>
<comment type="caution">
    <text evidence="5">The sequence shown here is derived from an EMBL/GenBank/DDBJ whole genome shotgun (WGS) entry which is preliminary data.</text>
</comment>
<evidence type="ECO:0000259" key="4">
    <source>
        <dbReference type="Pfam" id="PF13407"/>
    </source>
</evidence>
<gene>
    <name evidence="5" type="ORF">DIE28_00890</name>
</gene>
<protein>
    <recommendedName>
        <fullName evidence="4">Periplasmic binding protein domain-containing protein</fullName>
    </recommendedName>
</protein>
<comment type="subcellular location">
    <subcellularLocation>
        <location evidence="1">Cell envelope</location>
    </subcellularLocation>
</comment>
<dbReference type="GO" id="GO:0030313">
    <property type="term" value="C:cell envelope"/>
    <property type="evidence" value="ECO:0007669"/>
    <property type="project" value="UniProtKB-SubCell"/>
</dbReference>